<dbReference type="Proteomes" id="UP000240931">
    <property type="component" value="Segment"/>
</dbReference>
<dbReference type="EMBL" id="LT960551">
    <property type="protein sequence ID" value="SOK58380.1"/>
    <property type="molecule type" value="Genomic_DNA"/>
</dbReference>
<dbReference type="InterPro" id="IPR057389">
    <property type="entry name" value="Zn-bd_phage"/>
</dbReference>
<dbReference type="Pfam" id="PF23903">
    <property type="entry name" value="Phage_zn_bind_2"/>
    <property type="match status" value="1"/>
</dbReference>
<evidence type="ECO:0000313" key="1">
    <source>
        <dbReference type="EMBL" id="SOK58380.1"/>
    </source>
</evidence>
<protein>
    <submittedName>
        <fullName evidence="1">Phage protein</fullName>
    </submittedName>
</protein>
<name>A0A2C9CX38_9CAUD</name>
<dbReference type="GeneID" id="40100521"/>
<reference evidence="3" key="1">
    <citation type="submission" date="2017-10" db="EMBL/GenBank/DDBJ databases">
        <authorList>
            <person name="Skurnik M."/>
        </authorList>
    </citation>
    <scope>NUCLEOTIDE SEQUENCE [LARGE SCALE GENOMIC DNA]</scope>
</reference>
<reference evidence="1" key="2">
    <citation type="submission" date="2017-10" db="EMBL/GenBank/DDBJ databases">
        <authorList>
            <person name="Banno H."/>
            <person name="Chua N.-H."/>
        </authorList>
    </citation>
    <scope>NUCLEOTIDE SEQUENCE [LARGE SCALE GENOMIC DNA]</scope>
</reference>
<accession>A0A2C9CX38</accession>
<evidence type="ECO:0000313" key="2">
    <source>
        <dbReference type="EMBL" id="VUE36149.1"/>
    </source>
</evidence>
<dbReference type="OrthoDB" id="26079at10239"/>
<gene>
    <name evidence="1" type="primary">g103</name>
</gene>
<keyword evidence="3" id="KW-1185">Reference proteome</keyword>
<evidence type="ECO:0000313" key="4">
    <source>
        <dbReference type="Proteomes" id="UP000317227"/>
    </source>
</evidence>
<reference evidence="2 4" key="3">
    <citation type="submission" date="2019-06" db="EMBL/GenBank/DDBJ databases">
        <authorList>
            <person name="Bower L."/>
            <person name="Leinonen R."/>
        </authorList>
    </citation>
    <scope>NUCLEOTIDE SEQUENCE [LARGE SCALE GENOMIC DNA]</scope>
</reference>
<dbReference type="EMBL" id="LR596615">
    <property type="protein sequence ID" value="VUE36149.1"/>
    <property type="molecule type" value="Genomic_DNA"/>
</dbReference>
<dbReference type="Proteomes" id="UP000317227">
    <property type="component" value="Segment"/>
</dbReference>
<organism evidence="1 3">
    <name type="scientific">Yersinia phage fHe-Yen9-04</name>
    <dbReference type="NCBI Taxonomy" id="2052742"/>
    <lineage>
        <taxon>Viruses</taxon>
        <taxon>Duplodnaviria</taxon>
        <taxon>Heunggongvirae</taxon>
        <taxon>Uroviricota</taxon>
        <taxon>Caudoviricetes</taxon>
        <taxon>Eneladusvirus</taxon>
        <taxon>Eneladusvirus Yen904</taxon>
    </lineage>
</organism>
<dbReference type="RefSeq" id="YP_009623713.1">
    <property type="nucleotide sequence ID" value="NC_042116.1"/>
</dbReference>
<evidence type="ECO:0000313" key="3">
    <source>
        <dbReference type="Proteomes" id="UP000240931"/>
    </source>
</evidence>
<sequence length="72" mass="8313">MKADQYLNEYQKSLYSGAWVDSHPASDKMVTCIRCFNSYNLKLAPRTVPKTDGYYTKEPKCPTCGCRLYFSQ</sequence>
<proteinExistence type="predicted"/>
<dbReference type="KEGG" id="vg:40100521"/>